<name>A0A8B3S490_9EURY</name>
<gene>
    <name evidence="1" type="ORF">AEth_00303</name>
</gene>
<dbReference type="Proteomes" id="UP000291831">
    <property type="component" value="Unassembled WGS sequence"/>
</dbReference>
<sequence>MACTESPDAAQEMDTYNSLTEEMRKEVFCSETINKESIRLILKAKNPNLWLRRMVHTDDRHRIQRTDKTMFSICTKNWWYRPEVLLSVLTRNQSNFEIKHFHPYGASESL</sequence>
<accession>A0A8B3S490</accession>
<proteinExistence type="predicted"/>
<comment type="caution">
    <text evidence="1">The sequence shown here is derived from an EMBL/GenBank/DDBJ whole genome shotgun (WGS) entry which is preliminary data.</text>
</comment>
<dbReference type="EMBL" id="RPGO01000005">
    <property type="protein sequence ID" value="RZB32625.1"/>
    <property type="molecule type" value="Genomic_DNA"/>
</dbReference>
<evidence type="ECO:0000313" key="2">
    <source>
        <dbReference type="Proteomes" id="UP000291831"/>
    </source>
</evidence>
<protein>
    <submittedName>
        <fullName evidence="1">Uncharacterized protein</fullName>
    </submittedName>
</protein>
<reference evidence="2" key="1">
    <citation type="submission" date="2019-01" db="EMBL/GenBank/DDBJ databases">
        <title>Anaerobic oxidation of ethane by archaea from a marine hydrocarbon seep.</title>
        <authorList>
            <person name="Musat F."/>
        </authorList>
    </citation>
    <scope>NUCLEOTIDE SEQUENCE [LARGE SCALE GENOMIC DNA]</scope>
</reference>
<evidence type="ECO:0000313" key="1">
    <source>
        <dbReference type="EMBL" id="RZB32625.1"/>
    </source>
</evidence>
<dbReference type="AlphaFoldDB" id="A0A8B3S490"/>
<organism evidence="1 2">
    <name type="scientific">Candidatus Argoarchaeum ethanivorans</name>
    <dbReference type="NCBI Taxonomy" id="2608793"/>
    <lineage>
        <taxon>Archaea</taxon>
        <taxon>Methanobacteriati</taxon>
        <taxon>Methanobacteriota</taxon>
        <taxon>Stenosarchaea group</taxon>
        <taxon>Methanomicrobia</taxon>
        <taxon>Methanosarcinales</taxon>
        <taxon>Methanosarcinales incertae sedis</taxon>
        <taxon>GOM Arc I cluster</taxon>
        <taxon>Candidatus Argoarchaeum</taxon>
    </lineage>
</organism>